<keyword evidence="1" id="KW-0812">Transmembrane</keyword>
<keyword evidence="1" id="KW-0472">Membrane</keyword>
<proteinExistence type="predicted"/>
<feature type="transmembrane region" description="Helical" evidence="1">
    <location>
        <begin position="37"/>
        <end position="60"/>
    </location>
</feature>
<comment type="caution">
    <text evidence="2">The sequence shown here is derived from an EMBL/GenBank/DDBJ whole genome shotgun (WGS) entry which is preliminary data.</text>
</comment>
<reference evidence="2 3" key="1">
    <citation type="journal article" date="2016" name="Nat. Commun.">
        <title>Thousands of microbial genomes shed light on interconnected biogeochemical processes in an aquifer system.</title>
        <authorList>
            <person name="Anantharaman K."/>
            <person name="Brown C.T."/>
            <person name="Hug L.A."/>
            <person name="Sharon I."/>
            <person name="Castelle C.J."/>
            <person name="Probst A.J."/>
            <person name="Thomas B.C."/>
            <person name="Singh A."/>
            <person name="Wilkins M.J."/>
            <person name="Karaoz U."/>
            <person name="Brodie E.L."/>
            <person name="Williams K.H."/>
            <person name="Hubbard S.S."/>
            <person name="Banfield J.F."/>
        </authorList>
    </citation>
    <scope>NUCLEOTIDE SEQUENCE [LARGE SCALE GENOMIC DNA]</scope>
</reference>
<name>A0A1G2PRY9_9BACT</name>
<organism evidence="2 3">
    <name type="scientific">Candidatus Terrybacteria bacterium RIFCSPLOWO2_01_FULL_40_23</name>
    <dbReference type="NCBI Taxonomy" id="1802366"/>
    <lineage>
        <taxon>Bacteria</taxon>
        <taxon>Candidatus Terryibacteriota</taxon>
    </lineage>
</organism>
<keyword evidence="1" id="KW-1133">Transmembrane helix</keyword>
<dbReference type="EMBL" id="MHSW01000038">
    <property type="protein sequence ID" value="OHA50381.1"/>
    <property type="molecule type" value="Genomic_DNA"/>
</dbReference>
<feature type="transmembrane region" description="Helical" evidence="1">
    <location>
        <begin position="6"/>
        <end position="23"/>
    </location>
</feature>
<evidence type="ECO:0000313" key="2">
    <source>
        <dbReference type="EMBL" id="OHA50381.1"/>
    </source>
</evidence>
<dbReference type="Proteomes" id="UP000176951">
    <property type="component" value="Unassembled WGS sequence"/>
</dbReference>
<protein>
    <submittedName>
        <fullName evidence="2">Uncharacterized protein</fullName>
    </submittedName>
</protein>
<gene>
    <name evidence="2" type="ORF">A3A97_03460</name>
</gene>
<evidence type="ECO:0000256" key="1">
    <source>
        <dbReference type="SAM" id="Phobius"/>
    </source>
</evidence>
<evidence type="ECO:0000313" key="3">
    <source>
        <dbReference type="Proteomes" id="UP000176951"/>
    </source>
</evidence>
<sequence>MPLYVILVIVAALLAGCVIKYFLDKTKNIYEITKKEFIVGSVIISLVTAPITIFAGWSFAKANNLSFNEYWNGYEKTAQWEITTCSRDGPCVHEYSCDPYLVHVIDSYAYTDSDGNYHPEISHWETHYHDCPYTTEEWTFTIDTTLGSYTVAANNLPTNPDSHRWDDWVAVPTNISSGIPSFWAAAKQRIDSGKPGPVTKRMQYDNYILASDKSILNQYSDKIEQYTKDKLLPDVANSVHEFYYADKVYFVGYEPIDKKFWQTTLMYLNAALGTELQGDLHIVIVQNAKISAEKDAYITALKAYWSDPKVFGDDTVSKNAIIVVVGTEDGQTVSWARATTGMPLGNEYMLNQIQNKLPGTALTPEALIGIVNGEFYTTVNDKNETKLKVRGLHGNGILNRLLWGLDDTQTKFKRVSMTGNNADDNGSGFLYLADELEPSDGEKILFAIIGFGVSMLVWAGAILYGERIQKFTGRFRRNSIFGDQNTWR</sequence>
<accession>A0A1G2PRY9</accession>
<feature type="transmembrane region" description="Helical" evidence="1">
    <location>
        <begin position="444"/>
        <end position="464"/>
    </location>
</feature>
<dbReference type="AlphaFoldDB" id="A0A1G2PRY9"/>